<evidence type="ECO:0000256" key="2">
    <source>
        <dbReference type="ARBA" id="ARBA00001947"/>
    </source>
</evidence>
<keyword evidence="11" id="KW-0862">Zinc</keyword>
<dbReference type="PANTHER" id="PTHR42951:SF4">
    <property type="entry name" value="ACYL-COENZYME A THIOESTERASE MBLAC2"/>
    <property type="match status" value="1"/>
</dbReference>
<comment type="cofactor">
    <cofactor evidence="2">
        <name>Zn(2+)</name>
        <dbReference type="ChEBI" id="CHEBI:29105"/>
    </cofactor>
</comment>
<reference evidence="14 15" key="1">
    <citation type="submission" date="2020-12" db="EMBL/GenBank/DDBJ databases">
        <title>Bacterial novel species Pedobacter sp. SD-b isolated from soil.</title>
        <authorList>
            <person name="Jung H.-Y."/>
        </authorList>
    </citation>
    <scope>NUCLEOTIDE SEQUENCE [LARGE SCALE GENOMIC DNA]</scope>
    <source>
        <strain evidence="14 15">SD-b</strain>
    </source>
</reference>
<comment type="subcellular location">
    <subcellularLocation>
        <location evidence="3">Periplasm</location>
    </subcellularLocation>
</comment>
<dbReference type="RefSeq" id="WP_200585084.1">
    <property type="nucleotide sequence ID" value="NZ_JAEHFY010000005.1"/>
</dbReference>
<dbReference type="Gene3D" id="3.60.15.10">
    <property type="entry name" value="Ribonuclease Z/Hydroxyacylglutathione hydrolase-like"/>
    <property type="match status" value="1"/>
</dbReference>
<accession>A0ABS1BHE6</accession>
<dbReference type="PANTHER" id="PTHR42951">
    <property type="entry name" value="METALLO-BETA-LACTAMASE DOMAIN-CONTAINING"/>
    <property type="match status" value="1"/>
</dbReference>
<dbReference type="InterPro" id="IPR001279">
    <property type="entry name" value="Metallo-B-lactamas"/>
</dbReference>
<dbReference type="EC" id="3.5.2.6" evidence="6"/>
<organism evidence="14 15">
    <name type="scientific">Pedobacter segetis</name>
    <dbReference type="NCBI Taxonomy" id="2793069"/>
    <lineage>
        <taxon>Bacteria</taxon>
        <taxon>Pseudomonadati</taxon>
        <taxon>Bacteroidota</taxon>
        <taxon>Sphingobacteriia</taxon>
        <taxon>Sphingobacteriales</taxon>
        <taxon>Sphingobacteriaceae</taxon>
        <taxon>Pedobacter</taxon>
    </lineage>
</organism>
<keyword evidence="9" id="KW-0574">Periplasm</keyword>
<dbReference type="EMBL" id="JAEHFY010000005">
    <property type="protein sequence ID" value="MBK0382303.1"/>
    <property type="molecule type" value="Genomic_DNA"/>
</dbReference>
<keyword evidence="15" id="KW-1185">Reference proteome</keyword>
<evidence type="ECO:0000256" key="12">
    <source>
        <dbReference type="ARBA" id="ARBA00023251"/>
    </source>
</evidence>
<evidence type="ECO:0000256" key="11">
    <source>
        <dbReference type="ARBA" id="ARBA00022833"/>
    </source>
</evidence>
<comment type="catalytic activity">
    <reaction evidence="1">
        <text>a beta-lactam + H2O = a substituted beta-amino acid</text>
        <dbReference type="Rhea" id="RHEA:20401"/>
        <dbReference type="ChEBI" id="CHEBI:15377"/>
        <dbReference type="ChEBI" id="CHEBI:35627"/>
        <dbReference type="ChEBI" id="CHEBI:140347"/>
        <dbReference type="EC" id="3.5.2.6"/>
    </reaction>
</comment>
<evidence type="ECO:0000313" key="14">
    <source>
        <dbReference type="EMBL" id="MBK0382303.1"/>
    </source>
</evidence>
<evidence type="ECO:0000256" key="4">
    <source>
        <dbReference type="ARBA" id="ARBA00005250"/>
    </source>
</evidence>
<evidence type="ECO:0000256" key="8">
    <source>
        <dbReference type="ARBA" id="ARBA00022729"/>
    </source>
</evidence>
<evidence type="ECO:0000256" key="7">
    <source>
        <dbReference type="ARBA" id="ARBA00022723"/>
    </source>
</evidence>
<keyword evidence="12" id="KW-0046">Antibiotic resistance</keyword>
<keyword evidence="7" id="KW-0479">Metal-binding</keyword>
<name>A0ABS1BHE6_9SPHI</name>
<evidence type="ECO:0000256" key="10">
    <source>
        <dbReference type="ARBA" id="ARBA00022801"/>
    </source>
</evidence>
<comment type="similarity">
    <text evidence="4">Belongs to the metallo-beta-lactamase superfamily. Class-B beta-lactamase family.</text>
</comment>
<dbReference type="InterPro" id="IPR050855">
    <property type="entry name" value="NDM-1-like"/>
</dbReference>
<gene>
    <name evidence="14" type="primary">bla</name>
    <name evidence="14" type="ORF">I5M32_04955</name>
</gene>
<sequence>MLNKFIFGFLGAYVTLISFVDAQDKTVNLKQISKGVYIHESFLETKDYGKVSCNGMVVISKADAIIFDTPANEPASKELIRLVTDSLHAKIIGMVINHFHEDCLGGLKVLHSQNIPSYANQRTILLAKANGYEVPQNGFDKKLNLRVGSIKVKNYYLGPAHTQDNIVSYIPSKKTLFGGCMVKAIGANKGNLADADTTQWANTIKKVKLLKPNVVIPGHGKFGGQDLLAYTQKLFAEKQGN</sequence>
<feature type="domain" description="Metallo-beta-lactamase" evidence="13">
    <location>
        <begin position="52"/>
        <end position="219"/>
    </location>
</feature>
<keyword evidence="8" id="KW-0732">Signal</keyword>
<dbReference type="Pfam" id="PF00753">
    <property type="entry name" value="Lactamase_B"/>
    <property type="match status" value="1"/>
</dbReference>
<evidence type="ECO:0000259" key="13">
    <source>
        <dbReference type="SMART" id="SM00849"/>
    </source>
</evidence>
<evidence type="ECO:0000256" key="5">
    <source>
        <dbReference type="ARBA" id="ARBA00011245"/>
    </source>
</evidence>
<dbReference type="NCBIfam" id="NF033088">
    <property type="entry name" value="bla_subclass_B1"/>
    <property type="match status" value="1"/>
</dbReference>
<keyword evidence="10 14" id="KW-0378">Hydrolase</keyword>
<dbReference type="Proteomes" id="UP000660024">
    <property type="component" value="Unassembled WGS sequence"/>
</dbReference>
<evidence type="ECO:0000256" key="3">
    <source>
        <dbReference type="ARBA" id="ARBA00004418"/>
    </source>
</evidence>
<evidence type="ECO:0000256" key="1">
    <source>
        <dbReference type="ARBA" id="ARBA00001526"/>
    </source>
</evidence>
<dbReference type="InterPro" id="IPR058199">
    <property type="entry name" value="BlaB//VIM/IMP-1"/>
</dbReference>
<comment type="subunit">
    <text evidence="5">Monomer.</text>
</comment>
<dbReference type="InterPro" id="IPR036866">
    <property type="entry name" value="RibonucZ/Hydroxyglut_hydro"/>
</dbReference>
<comment type="caution">
    <text evidence="14">The sequence shown here is derived from an EMBL/GenBank/DDBJ whole genome shotgun (WGS) entry which is preliminary data.</text>
</comment>
<dbReference type="SMART" id="SM00849">
    <property type="entry name" value="Lactamase_B"/>
    <property type="match status" value="1"/>
</dbReference>
<evidence type="ECO:0000256" key="6">
    <source>
        <dbReference type="ARBA" id="ARBA00012865"/>
    </source>
</evidence>
<proteinExistence type="inferred from homology"/>
<evidence type="ECO:0000313" key="15">
    <source>
        <dbReference type="Proteomes" id="UP000660024"/>
    </source>
</evidence>
<evidence type="ECO:0000256" key="9">
    <source>
        <dbReference type="ARBA" id="ARBA00022764"/>
    </source>
</evidence>
<dbReference type="SUPFAM" id="SSF56281">
    <property type="entry name" value="Metallo-hydrolase/oxidoreductase"/>
    <property type="match status" value="1"/>
</dbReference>
<protein>
    <recommendedName>
        <fullName evidence="6">beta-lactamase</fullName>
        <ecNumber evidence="6">3.5.2.6</ecNumber>
    </recommendedName>
</protein>
<dbReference type="GO" id="GO:0008800">
    <property type="term" value="F:beta-lactamase activity"/>
    <property type="evidence" value="ECO:0007669"/>
    <property type="project" value="UniProtKB-EC"/>
</dbReference>